<dbReference type="InterPro" id="IPR026444">
    <property type="entry name" value="Secre_tail"/>
</dbReference>
<sequence length="1064" mass="110649">MRKYLLFATAMLCSTVMLAQDFYNWRQQPDNARITTDKAVSRLAFPTDFKLFGLDDFTPFRNEVFKAAGRATATPVIITLPNADGQIEQFEIVEASNFEPALQAQFPEIRAFSGRGITDREALLKLSISPQGIQTMVFRAGRATEFIEPYSADHTIYAVFKKQPRALPWKCSTPEHQLATDITSQVNARVARSTGDLKTLRLAQSVTAEYSNFFGATSASQVALVLAAVNATLTRSNGVYEKDLALHLNLVAASTSVFYYNPSTDPYSPASSGAGGAWNSELQNTLTSVIGAANYDIGHLFGASGGGGNAGCIGCICVNNSKGSGFTSPADAIPQGDNFDIDYVVHEVGHQLGANHTFSFSNEGTGVNMEPGSGITIMGYAGITSQDLAPHSIDIFHQASIAQIQSNLTGKTCPVTSALTGNATPVVNAGSNYTIPISTPFALTGSATDANAGDVLTYCWEQNNNVASGQTGSNSVANPTKASGPNWISMPPATSPTRYFPKMSTILAGGLVSGPLPGGDAGANTEALSSVSRTLNFRLTVRDNAPYSSTAPVSVGQTNFADMTVTVTNSSGPFAVTAPNTAVSWAGNSSQNITWSVANTTAAPVSCANVKISISTDGGSTFSTLVASTPNDGSEAVTIPNTPSTTARIKIEAVGNIFFDISNTNFTITTGTGCASPSGLTASAITTTSATAGWTAVSGAVSYDVDYKAASSSTWINAATGTTGTSVSLTGLTAGTTYDYRVRTNCTSGSSSYSTAQFTTTPVVTCTVPTGLTTSAITATSATVGWSAVSGALSYDVDYKANSSSTWINAATGTTSTAVGLSGLTSATLYDWRVRTNCSAGSGSYATAQFTTISTTCASALDNSTNGTISGAATIPFNTNVTGLISPTGDIDHYRFVITTGGTATVTLTNLPFDYDLRILNSSGTQLAISQAGGTTSESISRSYTAGTYYARVYGWNGANSATSCYTLRVQLGTASRGADVVTSDVQKVSVFPNPAKNIVNINLTGLTGRSEVSMFDVNGRAVMQRVLSAVNSQLDISALPAGVYMIKIKNGGKEVNMTKIVKQ</sequence>
<dbReference type="NCBIfam" id="TIGR04183">
    <property type="entry name" value="Por_Secre_tail"/>
    <property type="match status" value="1"/>
</dbReference>
<dbReference type="CDD" id="cd00063">
    <property type="entry name" value="FN3"/>
    <property type="match status" value="2"/>
</dbReference>
<feature type="signal peptide" evidence="3">
    <location>
        <begin position="1"/>
        <end position="19"/>
    </location>
</feature>
<keyword evidence="6" id="KW-1185">Reference proteome</keyword>
<feature type="domain" description="Fibronectin type-III" evidence="4">
    <location>
        <begin position="768"/>
        <end position="859"/>
    </location>
</feature>
<evidence type="ECO:0000256" key="1">
    <source>
        <dbReference type="ARBA" id="ARBA00022737"/>
    </source>
</evidence>
<name>A0A1V9FDC7_9BACT</name>
<feature type="chain" id="PRO_5012799851" evidence="3">
    <location>
        <begin position="20"/>
        <end position="1064"/>
    </location>
</feature>
<dbReference type="Proteomes" id="UP000192276">
    <property type="component" value="Unassembled WGS sequence"/>
</dbReference>
<dbReference type="Gene3D" id="2.60.120.380">
    <property type="match status" value="1"/>
</dbReference>
<dbReference type="InterPro" id="IPR013783">
    <property type="entry name" value="Ig-like_fold"/>
</dbReference>
<dbReference type="SUPFAM" id="SSF49265">
    <property type="entry name" value="Fibronectin type III"/>
    <property type="match status" value="1"/>
</dbReference>
<evidence type="ECO:0000256" key="2">
    <source>
        <dbReference type="SAM" id="MobiDB-lite"/>
    </source>
</evidence>
<dbReference type="SUPFAM" id="SSF89260">
    <property type="entry name" value="Collagen-binding domain"/>
    <property type="match status" value="1"/>
</dbReference>
<dbReference type="InterPro" id="IPR007280">
    <property type="entry name" value="Peptidase_C_arc/bac"/>
</dbReference>
<dbReference type="AlphaFoldDB" id="A0A1V9FDC7"/>
<dbReference type="Pfam" id="PF13583">
    <property type="entry name" value="Reprolysin_4"/>
    <property type="match status" value="1"/>
</dbReference>
<dbReference type="SUPFAM" id="SSF55486">
    <property type="entry name" value="Metalloproteases ('zincins'), catalytic domain"/>
    <property type="match status" value="1"/>
</dbReference>
<dbReference type="InterPro" id="IPR036116">
    <property type="entry name" value="FN3_sf"/>
</dbReference>
<dbReference type="GO" id="GO:0008237">
    <property type="term" value="F:metallopeptidase activity"/>
    <property type="evidence" value="ECO:0007669"/>
    <property type="project" value="InterPro"/>
</dbReference>
<dbReference type="InterPro" id="IPR050991">
    <property type="entry name" value="ECM_Regulatory_Proteins"/>
</dbReference>
<feature type="domain" description="Fibronectin type-III" evidence="4">
    <location>
        <begin position="676"/>
        <end position="764"/>
    </location>
</feature>
<dbReference type="InterPro" id="IPR003961">
    <property type="entry name" value="FN3_dom"/>
</dbReference>
<dbReference type="OrthoDB" id="9792152at2"/>
<dbReference type="PROSITE" id="PS50853">
    <property type="entry name" value="FN3"/>
    <property type="match status" value="2"/>
</dbReference>
<evidence type="ECO:0000313" key="5">
    <source>
        <dbReference type="EMBL" id="OQP56389.1"/>
    </source>
</evidence>
<dbReference type="Pfam" id="PF04151">
    <property type="entry name" value="PPC"/>
    <property type="match status" value="1"/>
</dbReference>
<dbReference type="EMBL" id="LWBP01000199">
    <property type="protein sequence ID" value="OQP56389.1"/>
    <property type="molecule type" value="Genomic_DNA"/>
</dbReference>
<dbReference type="RefSeq" id="WP_081168417.1">
    <property type="nucleotide sequence ID" value="NZ_LWBP01000199.1"/>
</dbReference>
<dbReference type="Pfam" id="PF00041">
    <property type="entry name" value="fn3"/>
    <property type="match status" value="2"/>
</dbReference>
<evidence type="ECO:0000313" key="6">
    <source>
        <dbReference type="Proteomes" id="UP000192276"/>
    </source>
</evidence>
<dbReference type="PANTHER" id="PTHR46708:SF2">
    <property type="entry name" value="FIBRONECTIN TYPE-III DOMAIN-CONTAINING PROTEIN"/>
    <property type="match status" value="1"/>
</dbReference>
<evidence type="ECO:0000259" key="4">
    <source>
        <dbReference type="PROSITE" id="PS50853"/>
    </source>
</evidence>
<proteinExistence type="predicted"/>
<keyword evidence="1" id="KW-0677">Repeat</keyword>
<dbReference type="Pfam" id="PF18962">
    <property type="entry name" value="Por_Secre_tail"/>
    <property type="match status" value="1"/>
</dbReference>
<dbReference type="STRING" id="550983.A4R26_04280"/>
<keyword evidence="3" id="KW-0732">Signal</keyword>
<organism evidence="5 6">
    <name type="scientific">Niastella populi</name>
    <dbReference type="NCBI Taxonomy" id="550983"/>
    <lineage>
        <taxon>Bacteria</taxon>
        <taxon>Pseudomonadati</taxon>
        <taxon>Bacteroidota</taxon>
        <taxon>Chitinophagia</taxon>
        <taxon>Chitinophagales</taxon>
        <taxon>Chitinophagaceae</taxon>
        <taxon>Niastella</taxon>
    </lineage>
</organism>
<evidence type="ECO:0000256" key="3">
    <source>
        <dbReference type="SAM" id="SignalP"/>
    </source>
</evidence>
<feature type="compositionally biased region" description="Polar residues" evidence="2">
    <location>
        <begin position="469"/>
        <end position="483"/>
    </location>
</feature>
<dbReference type="PANTHER" id="PTHR46708">
    <property type="entry name" value="TENASCIN"/>
    <property type="match status" value="1"/>
</dbReference>
<reference evidence="6" key="1">
    <citation type="submission" date="2016-04" db="EMBL/GenBank/DDBJ databases">
        <authorList>
            <person name="Chen L."/>
            <person name="Zhuang W."/>
            <person name="Wang G."/>
        </authorList>
    </citation>
    <scope>NUCLEOTIDE SEQUENCE [LARGE SCALE GENOMIC DNA]</scope>
    <source>
        <strain evidence="6">208</strain>
    </source>
</reference>
<dbReference type="SMART" id="SM00060">
    <property type="entry name" value="FN3"/>
    <property type="match status" value="2"/>
</dbReference>
<accession>A0A1V9FDC7</accession>
<gene>
    <name evidence="5" type="ORF">A4R26_04280</name>
</gene>
<dbReference type="InterPro" id="IPR024079">
    <property type="entry name" value="MetalloPept_cat_dom_sf"/>
</dbReference>
<feature type="region of interest" description="Disordered" evidence="2">
    <location>
        <begin position="469"/>
        <end position="490"/>
    </location>
</feature>
<dbReference type="Gene3D" id="2.60.40.10">
    <property type="entry name" value="Immunoglobulins"/>
    <property type="match status" value="2"/>
</dbReference>
<dbReference type="Gene3D" id="3.40.390.10">
    <property type="entry name" value="Collagenase (Catalytic Domain)"/>
    <property type="match status" value="1"/>
</dbReference>
<protein>
    <submittedName>
        <fullName evidence="5">Peptidase</fullName>
    </submittedName>
</protein>
<comment type="caution">
    <text evidence="5">The sequence shown here is derived from an EMBL/GenBank/DDBJ whole genome shotgun (WGS) entry which is preliminary data.</text>
</comment>